<feature type="domain" description="HAMP" evidence="12">
    <location>
        <begin position="6"/>
        <end position="53"/>
    </location>
</feature>
<keyword evidence="5" id="KW-0808">Transferase</keyword>
<name>A0A2G4RFC6_9PROT</name>
<dbReference type="SUPFAM" id="SSF55874">
    <property type="entry name" value="ATPase domain of HSP90 chaperone/DNA topoisomerase II/histidine kinase"/>
    <property type="match status" value="1"/>
</dbReference>
<dbReference type="RefSeq" id="WP_099540328.1">
    <property type="nucleotide sequence ID" value="NZ_PEBQ01000014.1"/>
</dbReference>
<dbReference type="InterPro" id="IPR003594">
    <property type="entry name" value="HATPase_dom"/>
</dbReference>
<dbReference type="CDD" id="cd06225">
    <property type="entry name" value="HAMP"/>
    <property type="match status" value="1"/>
</dbReference>
<dbReference type="GO" id="GO:0005886">
    <property type="term" value="C:plasma membrane"/>
    <property type="evidence" value="ECO:0007669"/>
    <property type="project" value="TreeGrafter"/>
</dbReference>
<dbReference type="PRINTS" id="PR00344">
    <property type="entry name" value="BCTRLSENSOR"/>
</dbReference>
<dbReference type="InterPro" id="IPR003661">
    <property type="entry name" value="HisK_dim/P_dom"/>
</dbReference>
<evidence type="ECO:0000256" key="10">
    <source>
        <dbReference type="ARBA" id="ARBA00023136"/>
    </source>
</evidence>
<dbReference type="Gene3D" id="3.30.565.10">
    <property type="entry name" value="Histidine kinase-like ATPase, C-terminal domain"/>
    <property type="match status" value="1"/>
</dbReference>
<dbReference type="AlphaFoldDB" id="A0A2G4RFC6"/>
<evidence type="ECO:0000256" key="6">
    <source>
        <dbReference type="ARBA" id="ARBA00022692"/>
    </source>
</evidence>
<dbReference type="InterPro" id="IPR003660">
    <property type="entry name" value="HAMP_dom"/>
</dbReference>
<keyword evidence="10" id="KW-0472">Membrane</keyword>
<dbReference type="SMART" id="SM00388">
    <property type="entry name" value="HisKA"/>
    <property type="match status" value="1"/>
</dbReference>
<evidence type="ECO:0000259" key="11">
    <source>
        <dbReference type="PROSITE" id="PS50109"/>
    </source>
</evidence>
<evidence type="ECO:0000256" key="8">
    <source>
        <dbReference type="ARBA" id="ARBA00022989"/>
    </source>
</evidence>
<dbReference type="SMART" id="SM00304">
    <property type="entry name" value="HAMP"/>
    <property type="match status" value="1"/>
</dbReference>
<evidence type="ECO:0000256" key="3">
    <source>
        <dbReference type="ARBA" id="ARBA00012438"/>
    </source>
</evidence>
<evidence type="ECO:0000259" key="12">
    <source>
        <dbReference type="PROSITE" id="PS50885"/>
    </source>
</evidence>
<dbReference type="EMBL" id="PEBQ01000014">
    <property type="protein sequence ID" value="PHY95264.1"/>
    <property type="molecule type" value="Genomic_DNA"/>
</dbReference>
<evidence type="ECO:0000256" key="1">
    <source>
        <dbReference type="ARBA" id="ARBA00000085"/>
    </source>
</evidence>
<dbReference type="Pfam" id="PF02518">
    <property type="entry name" value="HATPase_c"/>
    <property type="match status" value="1"/>
</dbReference>
<dbReference type="SMART" id="SM00387">
    <property type="entry name" value="HATPase_c"/>
    <property type="match status" value="1"/>
</dbReference>
<dbReference type="SUPFAM" id="SSF158472">
    <property type="entry name" value="HAMP domain-like"/>
    <property type="match status" value="1"/>
</dbReference>
<dbReference type="PROSITE" id="PS50885">
    <property type="entry name" value="HAMP"/>
    <property type="match status" value="1"/>
</dbReference>
<accession>A0A2G4RFC6</accession>
<dbReference type="InterPro" id="IPR005467">
    <property type="entry name" value="His_kinase_dom"/>
</dbReference>
<dbReference type="EC" id="2.7.13.3" evidence="3"/>
<dbReference type="CDD" id="cd00075">
    <property type="entry name" value="HATPase"/>
    <property type="match status" value="1"/>
</dbReference>
<dbReference type="CDD" id="cd00082">
    <property type="entry name" value="HisKA"/>
    <property type="match status" value="1"/>
</dbReference>
<evidence type="ECO:0000313" key="14">
    <source>
        <dbReference type="Proteomes" id="UP000228751"/>
    </source>
</evidence>
<comment type="subcellular location">
    <subcellularLocation>
        <location evidence="2">Membrane</location>
    </subcellularLocation>
</comment>
<dbReference type="PROSITE" id="PS50109">
    <property type="entry name" value="HIS_KIN"/>
    <property type="match status" value="1"/>
</dbReference>
<keyword evidence="4" id="KW-0597">Phosphoprotein</keyword>
<feature type="domain" description="Histidine kinase" evidence="11">
    <location>
        <begin position="61"/>
        <end position="282"/>
    </location>
</feature>
<comment type="catalytic activity">
    <reaction evidence="1">
        <text>ATP + protein L-histidine = ADP + protein N-phospho-L-histidine.</text>
        <dbReference type="EC" id="2.7.13.3"/>
    </reaction>
</comment>
<keyword evidence="7 13" id="KW-0418">Kinase</keyword>
<evidence type="ECO:0000256" key="7">
    <source>
        <dbReference type="ARBA" id="ARBA00022777"/>
    </source>
</evidence>
<dbReference type="PANTHER" id="PTHR45436:SF8">
    <property type="entry name" value="HISTIDINE KINASE"/>
    <property type="match status" value="1"/>
</dbReference>
<protein>
    <recommendedName>
        <fullName evidence="3">histidine kinase</fullName>
        <ecNumber evidence="3">2.7.13.3</ecNumber>
    </recommendedName>
</protein>
<keyword evidence="8" id="KW-1133">Transmembrane helix</keyword>
<dbReference type="Gene3D" id="1.10.287.130">
    <property type="match status" value="1"/>
</dbReference>
<evidence type="ECO:0000256" key="4">
    <source>
        <dbReference type="ARBA" id="ARBA00022553"/>
    </source>
</evidence>
<evidence type="ECO:0000313" key="13">
    <source>
        <dbReference type="EMBL" id="PHY95264.1"/>
    </source>
</evidence>
<comment type="caution">
    <text evidence="13">The sequence shown here is derived from an EMBL/GenBank/DDBJ whole genome shotgun (WGS) entry which is preliminary data.</text>
</comment>
<keyword evidence="6" id="KW-0812">Transmembrane</keyword>
<evidence type="ECO:0000256" key="9">
    <source>
        <dbReference type="ARBA" id="ARBA00023012"/>
    </source>
</evidence>
<reference evidence="13 14" key="1">
    <citation type="submission" date="2017-10" db="EMBL/GenBank/DDBJ databases">
        <title>Genomic analysis of the genus Acetobacter.</title>
        <authorList>
            <person name="Kim K.H."/>
            <person name="Chun B.H."/>
            <person name="Son A.R."/>
            <person name="Jeon C.O."/>
        </authorList>
    </citation>
    <scope>NUCLEOTIDE SEQUENCE [LARGE SCALE GENOMIC DNA]</scope>
    <source>
        <strain evidence="13 14">LHT 2458</strain>
    </source>
</reference>
<dbReference type="InterPro" id="IPR036097">
    <property type="entry name" value="HisK_dim/P_sf"/>
</dbReference>
<keyword evidence="14" id="KW-1185">Reference proteome</keyword>
<dbReference type="Proteomes" id="UP000228751">
    <property type="component" value="Unassembled WGS sequence"/>
</dbReference>
<sequence length="289" mass="31589">MFQDIIHAINKATSALTQGDLSYRISLGSSKSELDDVAAAINTMLERITHLMEKTRQASNTIAHDLRRPITYARFQLEDAALHAHSEEDLRTAIAQAIKHLDHITSICGALLRIADIEAGMCRAAFTWFDLALALQDVLELYTVVAENRGLIIKATFPEHLPFYGDRTMIQQALANVLDNAIKFSPCAGIITCTAHFLPPLPTAENNGSIELKITDQGIGMTPEEMAHATERFFRAEQARHAPGFGLGLSIVQAIVQLHGGQLHLADNTPGLIVRIDIPLPFPGKSATL</sequence>
<gene>
    <name evidence="13" type="ORF">CSR02_01480</name>
</gene>
<dbReference type="SUPFAM" id="SSF47384">
    <property type="entry name" value="Homodimeric domain of signal transducing histidine kinase"/>
    <property type="match status" value="1"/>
</dbReference>
<proteinExistence type="predicted"/>
<dbReference type="InterPro" id="IPR036890">
    <property type="entry name" value="HATPase_C_sf"/>
</dbReference>
<dbReference type="OrthoDB" id="9815202at2"/>
<evidence type="ECO:0000256" key="5">
    <source>
        <dbReference type="ARBA" id="ARBA00022679"/>
    </source>
</evidence>
<dbReference type="InterPro" id="IPR050428">
    <property type="entry name" value="TCS_sensor_his_kinase"/>
</dbReference>
<keyword evidence="9" id="KW-0902">Two-component regulatory system</keyword>
<dbReference type="PANTHER" id="PTHR45436">
    <property type="entry name" value="SENSOR HISTIDINE KINASE YKOH"/>
    <property type="match status" value="1"/>
</dbReference>
<evidence type="ECO:0000256" key="2">
    <source>
        <dbReference type="ARBA" id="ARBA00004370"/>
    </source>
</evidence>
<organism evidence="13 14">
    <name type="scientific">Acetobacter pomorum</name>
    <dbReference type="NCBI Taxonomy" id="65959"/>
    <lineage>
        <taxon>Bacteria</taxon>
        <taxon>Pseudomonadati</taxon>
        <taxon>Pseudomonadota</taxon>
        <taxon>Alphaproteobacteria</taxon>
        <taxon>Acetobacterales</taxon>
        <taxon>Acetobacteraceae</taxon>
        <taxon>Acetobacter</taxon>
    </lineage>
</organism>
<dbReference type="GO" id="GO:0000155">
    <property type="term" value="F:phosphorelay sensor kinase activity"/>
    <property type="evidence" value="ECO:0007669"/>
    <property type="project" value="InterPro"/>
</dbReference>
<dbReference type="InterPro" id="IPR004358">
    <property type="entry name" value="Sig_transdc_His_kin-like_C"/>
</dbReference>
<dbReference type="Pfam" id="PF00672">
    <property type="entry name" value="HAMP"/>
    <property type="match status" value="1"/>
</dbReference>